<dbReference type="AlphaFoldDB" id="Q5VN95"/>
<name>Q5VN95_ORYSJ</name>
<sequence length="170" mass="18850">MKGSMWKEFSPTVSPEPRRNLPSPLPFVLISAPIGWLFLLAVMSPRCATTVVSIAAAFLLGLVVGYHRHPLAVPSHRRRPSLHKVVAGRRSRYIKCAAALVSSSSSALRHQALCRPHLAFVLRSLPVYPKSSLLCSFVVGRHCHSEPRSVVVEKMDIWPRSKSGFAEMPY</sequence>
<dbReference type="Proteomes" id="UP000817658">
    <property type="component" value="Chromosome 1"/>
</dbReference>
<evidence type="ECO:0000313" key="2">
    <source>
        <dbReference type="EMBL" id="BAD69083.1"/>
    </source>
</evidence>
<keyword evidence="1" id="KW-0472">Membrane</keyword>
<feature type="transmembrane region" description="Helical" evidence="1">
    <location>
        <begin position="48"/>
        <end position="67"/>
    </location>
</feature>
<organism evidence="2">
    <name type="scientific">Oryza sativa subsp. japonica</name>
    <name type="common">Rice</name>
    <dbReference type="NCBI Taxonomy" id="39947"/>
    <lineage>
        <taxon>Eukaryota</taxon>
        <taxon>Viridiplantae</taxon>
        <taxon>Streptophyta</taxon>
        <taxon>Embryophyta</taxon>
        <taxon>Tracheophyta</taxon>
        <taxon>Spermatophyta</taxon>
        <taxon>Magnoliopsida</taxon>
        <taxon>Liliopsida</taxon>
        <taxon>Poales</taxon>
        <taxon>Poaceae</taxon>
        <taxon>BOP clade</taxon>
        <taxon>Oryzoideae</taxon>
        <taxon>Oryzeae</taxon>
        <taxon>Oryzinae</taxon>
        <taxon>Oryza</taxon>
        <taxon>Oryza sativa</taxon>
    </lineage>
</organism>
<evidence type="ECO:0000256" key="1">
    <source>
        <dbReference type="SAM" id="Phobius"/>
    </source>
</evidence>
<gene>
    <name evidence="2" type="primary">P0676G08.27</name>
</gene>
<protein>
    <submittedName>
        <fullName evidence="2">Uncharacterized protein</fullName>
    </submittedName>
</protein>
<accession>Q5VN95</accession>
<proteinExistence type="predicted"/>
<dbReference type="EMBL" id="AP004821">
    <property type="protein sequence ID" value="BAD69083.1"/>
    <property type="molecule type" value="Genomic_DNA"/>
</dbReference>
<feature type="transmembrane region" description="Helical" evidence="1">
    <location>
        <begin position="21"/>
        <end position="42"/>
    </location>
</feature>
<keyword evidence="1" id="KW-0812">Transmembrane</keyword>
<reference evidence="2" key="1">
    <citation type="journal article" date="2002" name="Nature">
        <title>The genome sequence and structure of rice chromosome 1.</title>
        <authorList>
            <person name="Sasaki T."/>
            <person name="Matsumoto T."/>
            <person name="Yamamoto K."/>
            <person name="Sakata K."/>
            <person name="Baba T."/>
            <person name="Katayose Y."/>
            <person name="Wu J."/>
            <person name="Niimura Y."/>
            <person name="Cheng Z."/>
            <person name="Nagamura Y."/>
            <person name="Antonio B.A."/>
            <person name="Kanamori H."/>
            <person name="Hosokawa S."/>
            <person name="Masukawa M."/>
            <person name="Arikawa K."/>
            <person name="Chiden Y."/>
            <person name="Hayashi M."/>
            <person name="Okamoto M."/>
            <person name="Ando T."/>
            <person name="Aoki H."/>
            <person name="Arita K."/>
            <person name="Hamada M."/>
            <person name="Harada C."/>
            <person name="Hijishita S."/>
            <person name="Honda M."/>
            <person name="Ichikawa Y."/>
            <person name="Idonuma A."/>
            <person name="Iijima M."/>
            <person name="Ikeda M."/>
            <person name="Ikeno M."/>
            <person name="Itoh S."/>
            <person name="Itoh T."/>
            <person name="Itoh Y."/>
            <person name="Itoh Y."/>
            <person name="Iwabuchi A."/>
            <person name="Kamiya K."/>
            <person name="Karasawa W."/>
            <person name="Katagiri S."/>
            <person name="Kikuta A."/>
            <person name="Kobayashi N."/>
            <person name="Kono I."/>
            <person name="Machita K."/>
            <person name="Maehara T."/>
            <person name="Mizuno H."/>
            <person name="Mizubayashi T."/>
            <person name="Mukai Y."/>
            <person name="Nagasaki H."/>
            <person name="Nakashima M."/>
            <person name="Nakama Y."/>
            <person name="Nakamichi Y."/>
            <person name="Nakamura M."/>
            <person name="Namiki N."/>
            <person name="Negishi M."/>
            <person name="Ohta I."/>
            <person name="Ono N."/>
            <person name="Saji S."/>
            <person name="Sakai K."/>
            <person name="Shibata M."/>
            <person name="Shimokawa T."/>
            <person name="Shomura A."/>
            <person name="Song J."/>
            <person name="Takazaki Y."/>
            <person name="Terasawa K."/>
            <person name="Tsuji K."/>
            <person name="Waki K."/>
            <person name="Yamagata H."/>
            <person name="Yamane H."/>
            <person name="Yoshiki S."/>
            <person name="Yoshihara R."/>
            <person name="Yukawa K."/>
            <person name="Zhong H."/>
            <person name="Iwama H."/>
            <person name="Endo T."/>
            <person name="Ito H."/>
            <person name="Hahn J.H."/>
            <person name="Kim H.I."/>
            <person name="Eun M.Y."/>
            <person name="Yano M."/>
            <person name="Jiang J."/>
            <person name="Gojobori T."/>
        </authorList>
    </citation>
    <scope>NUCLEOTIDE SEQUENCE [LARGE SCALE GENOMIC DNA]</scope>
</reference>
<keyword evidence="1" id="KW-1133">Transmembrane helix</keyword>